<dbReference type="Proteomes" id="UP000198914">
    <property type="component" value="Unassembled WGS sequence"/>
</dbReference>
<comment type="caution">
    <text evidence="9">Lacks conserved residue(s) required for the propagation of feature annotation.</text>
</comment>
<evidence type="ECO:0000256" key="6">
    <source>
        <dbReference type="ARBA" id="ARBA00022989"/>
    </source>
</evidence>
<evidence type="ECO:0000256" key="8">
    <source>
        <dbReference type="ARBA" id="ARBA00038436"/>
    </source>
</evidence>
<evidence type="ECO:0000313" key="11">
    <source>
        <dbReference type="EMBL" id="SDZ24883.1"/>
    </source>
</evidence>
<dbReference type="OrthoDB" id="6385730at2"/>
<evidence type="ECO:0000256" key="9">
    <source>
        <dbReference type="RuleBase" id="RU369079"/>
    </source>
</evidence>
<feature type="domain" description="Tripartite ATP-independent periplasmic transporters DctQ component" evidence="10">
    <location>
        <begin position="20"/>
        <end position="152"/>
    </location>
</feature>
<evidence type="ECO:0000256" key="1">
    <source>
        <dbReference type="ARBA" id="ARBA00004429"/>
    </source>
</evidence>
<keyword evidence="7 9" id="KW-0472">Membrane</keyword>
<dbReference type="GO" id="GO:0005886">
    <property type="term" value="C:plasma membrane"/>
    <property type="evidence" value="ECO:0007669"/>
    <property type="project" value="UniProtKB-SubCell"/>
</dbReference>
<dbReference type="EMBL" id="FNPX01000008">
    <property type="protein sequence ID" value="SDZ24883.1"/>
    <property type="molecule type" value="Genomic_DNA"/>
</dbReference>
<evidence type="ECO:0000256" key="3">
    <source>
        <dbReference type="ARBA" id="ARBA00022475"/>
    </source>
</evidence>
<keyword evidence="6 9" id="KW-1133">Transmembrane helix</keyword>
<reference evidence="12" key="1">
    <citation type="submission" date="2016-10" db="EMBL/GenBank/DDBJ databases">
        <authorList>
            <person name="Varghese N."/>
            <person name="Submissions S."/>
        </authorList>
    </citation>
    <scope>NUCLEOTIDE SEQUENCE [LARGE SCALE GENOMIC DNA]</scope>
    <source>
        <strain evidence="12">DSM 100420</strain>
    </source>
</reference>
<evidence type="ECO:0000259" key="10">
    <source>
        <dbReference type="Pfam" id="PF04290"/>
    </source>
</evidence>
<evidence type="ECO:0000256" key="4">
    <source>
        <dbReference type="ARBA" id="ARBA00022519"/>
    </source>
</evidence>
<dbReference type="GO" id="GO:0022857">
    <property type="term" value="F:transmembrane transporter activity"/>
    <property type="evidence" value="ECO:0007669"/>
    <property type="project" value="UniProtKB-UniRule"/>
</dbReference>
<keyword evidence="5 9" id="KW-0812">Transmembrane</keyword>
<feature type="transmembrane region" description="Helical" evidence="9">
    <location>
        <begin position="83"/>
        <end position="104"/>
    </location>
</feature>
<dbReference type="InterPro" id="IPR007387">
    <property type="entry name" value="TRAP_DctQ"/>
</dbReference>
<evidence type="ECO:0000256" key="5">
    <source>
        <dbReference type="ARBA" id="ARBA00022692"/>
    </source>
</evidence>
<comment type="subunit">
    <text evidence="9">The complex comprises the extracytoplasmic solute receptor protein and the two transmembrane proteins.</text>
</comment>
<evidence type="ECO:0000313" key="12">
    <source>
        <dbReference type="Proteomes" id="UP000198914"/>
    </source>
</evidence>
<evidence type="ECO:0000256" key="7">
    <source>
        <dbReference type="ARBA" id="ARBA00023136"/>
    </source>
</evidence>
<dbReference type="AlphaFoldDB" id="A0A1H3RH21"/>
<keyword evidence="12" id="KW-1185">Reference proteome</keyword>
<dbReference type="Pfam" id="PF04290">
    <property type="entry name" value="DctQ"/>
    <property type="match status" value="1"/>
</dbReference>
<accession>A0A1H3RH21</accession>
<comment type="function">
    <text evidence="9">Part of the tripartite ATP-independent periplasmic (TRAP) transport system.</text>
</comment>
<dbReference type="RefSeq" id="WP_092645789.1">
    <property type="nucleotide sequence ID" value="NZ_FNPX01000008.1"/>
</dbReference>
<keyword evidence="3" id="KW-1003">Cell membrane</keyword>
<gene>
    <name evidence="11" type="ORF">SAMN05444004_108114</name>
</gene>
<feature type="transmembrane region" description="Helical" evidence="9">
    <location>
        <begin position="41"/>
        <end position="62"/>
    </location>
</feature>
<dbReference type="PANTHER" id="PTHR35011">
    <property type="entry name" value="2,3-DIKETO-L-GULONATE TRAP TRANSPORTER SMALL PERMEASE PROTEIN YIAM"/>
    <property type="match status" value="1"/>
</dbReference>
<dbReference type="STRING" id="1244108.SAMN05444004_108114"/>
<organism evidence="11 12">
    <name type="scientific">Jannaschia faecimaris</name>
    <dbReference type="NCBI Taxonomy" id="1244108"/>
    <lineage>
        <taxon>Bacteria</taxon>
        <taxon>Pseudomonadati</taxon>
        <taxon>Pseudomonadota</taxon>
        <taxon>Alphaproteobacteria</taxon>
        <taxon>Rhodobacterales</taxon>
        <taxon>Roseobacteraceae</taxon>
        <taxon>Jannaschia</taxon>
    </lineage>
</organism>
<dbReference type="InterPro" id="IPR055348">
    <property type="entry name" value="DctQ"/>
</dbReference>
<sequence>MLNRIERFLLDMAAFAVAGLCLLITGSVVLRATLNSGIPDTIVMVAELMVAAIVLPLAAATTARAHIVVEFVSKMLTPRTQDWLIVFGSLFGVLSLMPLLYAGWNEVMKNIASGSFYFGELSLPKWPGRAIFLVGLSFCWLRLLLMVVADIRTIRAGSHIEVEGGKTTDLMSEKT</sequence>
<comment type="subcellular location">
    <subcellularLocation>
        <location evidence="1 9">Cell inner membrane</location>
        <topology evidence="1 9">Multi-pass membrane protein</topology>
    </subcellularLocation>
</comment>
<feature type="transmembrane region" description="Helical" evidence="9">
    <location>
        <begin position="130"/>
        <end position="149"/>
    </location>
</feature>
<evidence type="ECO:0000256" key="2">
    <source>
        <dbReference type="ARBA" id="ARBA00022448"/>
    </source>
</evidence>
<comment type="similarity">
    <text evidence="8 9">Belongs to the TRAP transporter small permease family.</text>
</comment>
<proteinExistence type="inferred from homology"/>
<keyword evidence="2 9" id="KW-0813">Transport</keyword>
<keyword evidence="4 9" id="KW-0997">Cell inner membrane</keyword>
<name>A0A1H3RH21_9RHOB</name>
<protein>
    <recommendedName>
        <fullName evidence="9">TRAP transporter small permease protein</fullName>
    </recommendedName>
</protein>